<feature type="non-terminal residue" evidence="2">
    <location>
        <position position="1"/>
    </location>
</feature>
<evidence type="ECO:0008006" key="3">
    <source>
        <dbReference type="Google" id="ProtNLM"/>
    </source>
</evidence>
<name>A0A0H5R1N6_9EUKA</name>
<dbReference type="EMBL" id="HACM01007390">
    <property type="protein sequence ID" value="CRZ07832.1"/>
    <property type="molecule type" value="Transcribed_RNA"/>
</dbReference>
<accession>A0A0H5R1N6</accession>
<evidence type="ECO:0000313" key="2">
    <source>
        <dbReference type="EMBL" id="CRZ07832.1"/>
    </source>
</evidence>
<dbReference type="Gene3D" id="1.10.287.2900">
    <property type="match status" value="1"/>
</dbReference>
<reference evidence="2" key="1">
    <citation type="submission" date="2015-04" db="EMBL/GenBank/DDBJ databases">
        <title>The genome sequence of the plant pathogenic Rhizarian Plasmodiophora brassicae reveals insights in its biotrophic life cycle and the origin of chitin synthesis.</title>
        <authorList>
            <person name="Schwelm A."/>
            <person name="Fogelqvist J."/>
            <person name="Knaust A."/>
            <person name="Julke S."/>
            <person name="Lilja T."/>
            <person name="Dhandapani V."/>
            <person name="Bonilla-Rosso G."/>
            <person name="Karlsson M."/>
            <person name="Shevchenko A."/>
            <person name="Choi S.R."/>
            <person name="Kim H.G."/>
            <person name="Park J.Y."/>
            <person name="Lim Y.P."/>
            <person name="Ludwig-Muller J."/>
            <person name="Dixelius C."/>
        </authorList>
    </citation>
    <scope>NUCLEOTIDE SEQUENCE</scope>
    <source>
        <tissue evidence="2">Potato root galls</tissue>
    </source>
</reference>
<evidence type="ECO:0000256" key="1">
    <source>
        <dbReference type="SAM" id="SignalP"/>
    </source>
</evidence>
<feature type="signal peptide" evidence="1">
    <location>
        <begin position="1"/>
        <end position="25"/>
    </location>
</feature>
<organism evidence="2">
    <name type="scientific">Spongospora subterranea</name>
    <dbReference type="NCBI Taxonomy" id="70186"/>
    <lineage>
        <taxon>Eukaryota</taxon>
        <taxon>Sar</taxon>
        <taxon>Rhizaria</taxon>
        <taxon>Endomyxa</taxon>
        <taxon>Phytomyxea</taxon>
        <taxon>Plasmodiophorida</taxon>
        <taxon>Plasmodiophoridae</taxon>
        <taxon>Spongospora</taxon>
    </lineage>
</organism>
<sequence length="218" mass="24453">SFLRPLLASVLSGAGLIALNQQALCEAPPRSSSLADLHLEREADEIVADAKCPACLREALSGPCGGAFLLLFRCQNNATDSEIEQGACDQPWHQFSDCYRSIPTIVSRSHSTLVLFCFQLKLLFDHCHFCLRICFLYMFVGFCENLSSFFHATIRSNFRLCRAHLDYYDERRKLWEEEEADRGVSRPAGAEPDEVDAIPVPITNLANEDVQQQTHPVS</sequence>
<keyword evidence="1" id="KW-0732">Signal</keyword>
<protein>
    <recommendedName>
        <fullName evidence="3">GCK domain-containing protein</fullName>
    </recommendedName>
</protein>
<dbReference type="AlphaFoldDB" id="A0A0H5R1N6"/>
<proteinExistence type="predicted"/>
<feature type="chain" id="PRO_5005223831" description="GCK domain-containing protein" evidence="1">
    <location>
        <begin position="26"/>
        <end position="218"/>
    </location>
</feature>